<proteinExistence type="predicted"/>
<evidence type="ECO:0000313" key="1">
    <source>
        <dbReference type="EMBL" id="BAI40905.1"/>
    </source>
</evidence>
<dbReference type="KEGG" id="lrh:LGG_00392"/>
<reference evidence="1 2" key="1">
    <citation type="journal article" date="2009" name="J. Bacteriol.">
        <title>Complete genome sequence of the probiotic Lactobacillus rhamnosus ATCC 53103.</title>
        <authorList>
            <person name="Morita H."/>
            <person name="Toh H."/>
            <person name="Oshima K."/>
            <person name="Murakami M."/>
            <person name="Taylor T.D."/>
            <person name="Igimi S."/>
            <person name="Hattori M."/>
        </authorList>
    </citation>
    <scope>NUCLEOTIDE SEQUENCE [LARGE SCALE GENOMIC DNA]</scope>
    <source>
        <strain evidence="2">ATCC 53103 / LMG 18243 / GG [Tokyo]</strain>
    </source>
</reference>
<sequence length="153" mass="17333">MSQAQLNNIQRTLLGFMTSPIPTKILNFTDEDTVMTTLQTFCTTMYMQTGHGIQGWTDTDQILTAVVNQLRPYQKNPQEYGNRLVILQVFLTLMVQHHLPDPDAFIKGIAKLGRSHMISISPDNFNRVTLLNAAGLETYSELPEMQYVQSRGI</sequence>
<evidence type="ECO:0000313" key="2">
    <source>
        <dbReference type="Proteomes" id="UP000002067"/>
    </source>
</evidence>
<protein>
    <submittedName>
        <fullName evidence="1">Uncharacterized protein</fullName>
    </submittedName>
</protein>
<dbReference type="RefSeq" id="WP_005714881.1">
    <property type="nucleotide sequence ID" value="NC_013198.1"/>
</dbReference>
<gene>
    <name evidence="1" type="ordered locus">LRHM_0378</name>
</gene>
<dbReference type="Proteomes" id="UP000002067">
    <property type="component" value="Chromosome"/>
</dbReference>
<dbReference type="KEGG" id="lrg:LRHM_0378"/>
<name>A0A809MTG5_LACRG</name>
<dbReference type="AlphaFoldDB" id="A0A809MTG5"/>
<dbReference type="EMBL" id="AP011548">
    <property type="protein sequence ID" value="BAI40905.1"/>
    <property type="molecule type" value="Genomic_DNA"/>
</dbReference>
<accession>A0A809MTG5</accession>
<organism evidence="1 2">
    <name type="scientific">Lacticaseibacillus rhamnosus (strain ATCC 53103 / LMG 18243 / GG)</name>
    <name type="common">Lactobacillus rhamnosus</name>
    <dbReference type="NCBI Taxonomy" id="568703"/>
    <lineage>
        <taxon>Bacteria</taxon>
        <taxon>Bacillati</taxon>
        <taxon>Bacillota</taxon>
        <taxon>Bacilli</taxon>
        <taxon>Lactobacillales</taxon>
        <taxon>Lactobacillaceae</taxon>
        <taxon>Lacticaseibacillus</taxon>
    </lineage>
</organism>